<reference evidence="2 3" key="1">
    <citation type="submission" date="2016-05" db="EMBL/GenBank/DDBJ databases">
        <authorList>
            <person name="Wang S."/>
            <person name="Zhu B."/>
        </authorList>
    </citation>
    <scope>NUCLEOTIDE SEQUENCE [LARGE SCALE GENOMIC DNA]</scope>
    <source>
        <strain evidence="2 3">CRS05-R5</strain>
    </source>
</reference>
<keyword evidence="1" id="KW-0812">Transmembrane</keyword>
<keyword evidence="1" id="KW-1133">Transmembrane helix</keyword>
<evidence type="ECO:0000313" key="2">
    <source>
        <dbReference type="EMBL" id="ANH98936.1"/>
    </source>
</evidence>
<feature type="transmembrane region" description="Helical" evidence="1">
    <location>
        <begin position="148"/>
        <end position="165"/>
    </location>
</feature>
<dbReference type="GeneID" id="93489981"/>
<dbReference type="RefSeq" id="WP_064588223.1">
    <property type="nucleotide sequence ID" value="NZ_CP015852.1"/>
</dbReference>
<feature type="transmembrane region" description="Helical" evidence="1">
    <location>
        <begin position="30"/>
        <end position="48"/>
    </location>
</feature>
<dbReference type="Proteomes" id="UP000078142">
    <property type="component" value="Chromosome"/>
</dbReference>
<evidence type="ECO:0000313" key="3">
    <source>
        <dbReference type="Proteomes" id="UP000078142"/>
    </source>
</evidence>
<protein>
    <submittedName>
        <fullName evidence="2">Uncharacterized protein</fullName>
    </submittedName>
</protein>
<keyword evidence="1" id="KW-0472">Membrane</keyword>
<accession>A0AAC9BU19</accession>
<proteinExistence type="predicted"/>
<sequence length="187" mass="20239">MTYIAVLVPILIFAVSVGLGFSKANWFLEFGLAIVVISSATSMALAFLGGRKAAQAKRVEYESFLPEIDDGQSHSFKFTAGMMGVDPLNPSKHFQDQIDELRRVSAQDEKTFRSLLRFTDRRLDICLAQIRYHEAVTLPKILGEGSGAIMLAGALAIIGSVYLAIPAGVYQAFSAAAGVVRAWLPAI</sequence>
<organism evidence="2 3">
    <name type="scientific">Pseudomonas koreensis</name>
    <dbReference type="NCBI Taxonomy" id="198620"/>
    <lineage>
        <taxon>Bacteria</taxon>
        <taxon>Pseudomonadati</taxon>
        <taxon>Pseudomonadota</taxon>
        <taxon>Gammaproteobacteria</taxon>
        <taxon>Pseudomonadales</taxon>
        <taxon>Pseudomonadaceae</taxon>
        <taxon>Pseudomonas</taxon>
    </lineage>
</organism>
<evidence type="ECO:0000256" key="1">
    <source>
        <dbReference type="SAM" id="Phobius"/>
    </source>
</evidence>
<dbReference type="EMBL" id="CP015852">
    <property type="protein sequence ID" value="ANH98936.1"/>
    <property type="molecule type" value="Genomic_DNA"/>
</dbReference>
<gene>
    <name evidence="2" type="ORF">A8L59_16440</name>
</gene>
<name>A0AAC9BU19_9PSED</name>
<dbReference type="AlphaFoldDB" id="A0AAC9BU19"/>